<evidence type="ECO:0000259" key="4">
    <source>
        <dbReference type="Pfam" id="PF23598"/>
    </source>
</evidence>
<dbReference type="PANTHER" id="PTHR48051">
    <property type="match status" value="1"/>
</dbReference>
<evidence type="ECO:0000256" key="2">
    <source>
        <dbReference type="ARBA" id="ARBA00022737"/>
    </source>
</evidence>
<comment type="caution">
    <text evidence="5">The sequence shown here is derived from an EMBL/GenBank/DDBJ whole genome shotgun (WGS) entry which is preliminary data.</text>
</comment>
<feature type="domain" description="DUF6745" evidence="3">
    <location>
        <begin position="270"/>
        <end position="389"/>
    </location>
</feature>
<dbReference type="PROSITE" id="PS51450">
    <property type="entry name" value="LRR"/>
    <property type="match status" value="5"/>
</dbReference>
<keyword evidence="1" id="KW-0433">Leucine-rich repeat</keyword>
<dbReference type="SUPFAM" id="SSF52047">
    <property type="entry name" value="RNI-like"/>
    <property type="match status" value="1"/>
</dbReference>
<keyword evidence="2" id="KW-0677">Repeat</keyword>
<dbReference type="EMBL" id="PVWO01000038">
    <property type="protein sequence ID" value="PSB58364.1"/>
    <property type="molecule type" value="Genomic_DNA"/>
</dbReference>
<dbReference type="PRINTS" id="PR00019">
    <property type="entry name" value="LEURICHRPT"/>
</dbReference>
<dbReference type="InterPro" id="IPR032675">
    <property type="entry name" value="LRR_dom_sf"/>
</dbReference>
<dbReference type="GO" id="GO:0005737">
    <property type="term" value="C:cytoplasm"/>
    <property type="evidence" value="ECO:0007669"/>
    <property type="project" value="TreeGrafter"/>
</dbReference>
<dbReference type="SMART" id="SM00364">
    <property type="entry name" value="LRR_BAC"/>
    <property type="match status" value="8"/>
</dbReference>
<organism evidence="5 6">
    <name type="scientific">Chamaesiphon polymorphus CCALA 037</name>
    <dbReference type="NCBI Taxonomy" id="2107692"/>
    <lineage>
        <taxon>Bacteria</taxon>
        <taxon>Bacillati</taxon>
        <taxon>Cyanobacteriota</taxon>
        <taxon>Cyanophyceae</taxon>
        <taxon>Gomontiellales</taxon>
        <taxon>Chamaesiphonaceae</taxon>
        <taxon>Chamaesiphon</taxon>
    </lineage>
</organism>
<dbReference type="Gene3D" id="3.80.10.10">
    <property type="entry name" value="Ribonuclease Inhibitor"/>
    <property type="match status" value="2"/>
</dbReference>
<feature type="domain" description="Disease resistance R13L4/SHOC-2-like LRR" evidence="4">
    <location>
        <begin position="47"/>
        <end position="120"/>
    </location>
</feature>
<evidence type="ECO:0000256" key="1">
    <source>
        <dbReference type="ARBA" id="ARBA00022614"/>
    </source>
</evidence>
<dbReference type="SMART" id="SM00365">
    <property type="entry name" value="LRR_SD22"/>
    <property type="match status" value="3"/>
</dbReference>
<evidence type="ECO:0008006" key="7">
    <source>
        <dbReference type="Google" id="ProtNLM"/>
    </source>
</evidence>
<dbReference type="Pfam" id="PF20530">
    <property type="entry name" value="DUF6745"/>
    <property type="match status" value="1"/>
</dbReference>
<protein>
    <recommendedName>
        <fullName evidence="7">Leucine-rich repeat domain-containing protein</fullName>
    </recommendedName>
</protein>
<dbReference type="InterPro" id="IPR055414">
    <property type="entry name" value="LRR_R13L4/SHOC2-like"/>
</dbReference>
<gene>
    <name evidence="5" type="ORF">C7B77_05025</name>
</gene>
<reference evidence="5 6" key="1">
    <citation type="submission" date="2018-03" db="EMBL/GenBank/DDBJ databases">
        <title>The ancient ancestry and fast evolution of plastids.</title>
        <authorList>
            <person name="Moore K.R."/>
            <person name="Magnabosco C."/>
            <person name="Momper L."/>
            <person name="Gold D.A."/>
            <person name="Bosak T."/>
            <person name="Fournier G.P."/>
        </authorList>
    </citation>
    <scope>NUCLEOTIDE SEQUENCE [LARGE SCALE GENOMIC DNA]</scope>
    <source>
        <strain evidence="5 6">CCALA 037</strain>
    </source>
</reference>
<dbReference type="InterPro" id="IPR001611">
    <property type="entry name" value="Leu-rich_rpt"/>
</dbReference>
<evidence type="ECO:0000259" key="3">
    <source>
        <dbReference type="Pfam" id="PF20530"/>
    </source>
</evidence>
<sequence length="392" mass="44482">MYSRILGAFIRADLMTPAALDQIFEIARRDRLFQSTPSETFRERTDLPWLDLSNRKITSIPESIGNLTYLTRLNLRENELNSLPESIGKLINLIELDLTCNKFTTLPESLSSLPKLIELIVIGNLLNTLPDSIAHLVNLTTLDLRGNRLEILPSNIVKLSKLTKLDLGHNQLSNLPDNIGNATNLIEVNLNSNRLNSLPENIGNLVNLNKLDLSFNHLTSLPTSLRNLSKLVEINLAGNPLADLSVLQNLPKLKRVKFFSSPIPTRFLLNLPRRYWTKLSDWKPEWLLDEDNVEIRRALIEQLGYEKICEALNAVTIDSWREYTLLKIDGVEKIYDDEEEPIDTEPMVLLKMTCPSTAHIHILRVPPEIDSAEAAITWVNHGIHPDKFATQT</sequence>
<evidence type="ECO:0000313" key="5">
    <source>
        <dbReference type="EMBL" id="PSB58364.1"/>
    </source>
</evidence>
<dbReference type="Proteomes" id="UP000238937">
    <property type="component" value="Unassembled WGS sequence"/>
</dbReference>
<dbReference type="InterPro" id="IPR003591">
    <property type="entry name" value="Leu-rich_rpt_typical-subtyp"/>
</dbReference>
<dbReference type="Pfam" id="PF23598">
    <property type="entry name" value="LRR_14"/>
    <property type="match status" value="1"/>
</dbReference>
<dbReference type="InterPro" id="IPR025875">
    <property type="entry name" value="Leu-rich_rpt_4"/>
</dbReference>
<name>A0A2T1GKT7_9CYAN</name>
<dbReference type="PANTHER" id="PTHR48051:SF1">
    <property type="entry name" value="RAS SUPPRESSOR PROTEIN 1"/>
    <property type="match status" value="1"/>
</dbReference>
<dbReference type="Pfam" id="PF12799">
    <property type="entry name" value="LRR_4"/>
    <property type="match status" value="2"/>
</dbReference>
<dbReference type="AlphaFoldDB" id="A0A2T1GKT7"/>
<dbReference type="SMART" id="SM00369">
    <property type="entry name" value="LRR_TYP"/>
    <property type="match status" value="8"/>
</dbReference>
<dbReference type="InterPro" id="IPR050216">
    <property type="entry name" value="LRR_domain-containing"/>
</dbReference>
<keyword evidence="6" id="KW-1185">Reference proteome</keyword>
<evidence type="ECO:0000313" key="6">
    <source>
        <dbReference type="Proteomes" id="UP000238937"/>
    </source>
</evidence>
<dbReference type="InterPro" id="IPR046633">
    <property type="entry name" value="DUF6745"/>
</dbReference>
<dbReference type="OrthoDB" id="481535at2"/>
<accession>A0A2T1GKT7</accession>
<proteinExistence type="predicted"/>